<keyword evidence="3" id="KW-1185">Reference proteome</keyword>
<sequence>MSIDENLIPAKRMFVTTTLAVIMFTTIVQGTTIKSIVNLLKVKRSQKPKEKKRVFDYVANELNKHVIDFVENLTNLHGENLVYRKILEFDQCVLKPKLVAYYRPRTANIIDRHMEIELTEFAMSVKRAGGSSFSGMPTNNSVSELHLPTSKSELFAAGFDQNSLMPPCAPQISLPHPTVPPKPEPAPSASIPRNTSVTGLVEQAFETSEQQRNQARGKARRSVYSRHLLEKVPPSPTPVTNEDDVAYVMTLPHGGKNPRLAQTIRQFSIALRDQNQSNAARLSLTSRLQGVEASHKRPTDPPPKTERTVHGSSKTFTVGGEETRELLPIREEERNFSPV</sequence>
<dbReference type="Proteomes" id="UP000050761">
    <property type="component" value="Unassembled WGS sequence"/>
</dbReference>
<reference evidence="4" key="2">
    <citation type="submission" date="2019-09" db="UniProtKB">
        <authorList>
            <consortium name="WormBaseParasite"/>
        </authorList>
    </citation>
    <scope>IDENTIFICATION</scope>
</reference>
<evidence type="ECO:0000313" key="2">
    <source>
        <dbReference type="EMBL" id="VDP18679.1"/>
    </source>
</evidence>
<dbReference type="WBParaSite" id="HPBE_0002018501-mRNA-1">
    <property type="protein sequence ID" value="HPBE_0002018501-mRNA-1"/>
    <property type="gene ID" value="HPBE_0002018501"/>
</dbReference>
<dbReference type="OrthoDB" id="196264at2759"/>
<organism evidence="3 4">
    <name type="scientific">Heligmosomoides polygyrus</name>
    <name type="common">Parasitic roundworm</name>
    <dbReference type="NCBI Taxonomy" id="6339"/>
    <lineage>
        <taxon>Eukaryota</taxon>
        <taxon>Metazoa</taxon>
        <taxon>Ecdysozoa</taxon>
        <taxon>Nematoda</taxon>
        <taxon>Chromadorea</taxon>
        <taxon>Rhabditida</taxon>
        <taxon>Rhabditina</taxon>
        <taxon>Rhabditomorpha</taxon>
        <taxon>Strongyloidea</taxon>
        <taxon>Heligmosomidae</taxon>
        <taxon>Heligmosomoides</taxon>
    </lineage>
</organism>
<evidence type="ECO:0000313" key="3">
    <source>
        <dbReference type="Proteomes" id="UP000050761"/>
    </source>
</evidence>
<protein>
    <submittedName>
        <fullName evidence="2 4">Uncharacterized protein</fullName>
    </submittedName>
</protein>
<feature type="region of interest" description="Disordered" evidence="1">
    <location>
        <begin position="286"/>
        <end position="324"/>
    </location>
</feature>
<dbReference type="EMBL" id="UZAH01031937">
    <property type="protein sequence ID" value="VDP18679.1"/>
    <property type="molecule type" value="Genomic_DNA"/>
</dbReference>
<accession>A0A3P8F3M2</accession>
<evidence type="ECO:0000256" key="1">
    <source>
        <dbReference type="SAM" id="MobiDB-lite"/>
    </source>
</evidence>
<feature type="compositionally biased region" description="Basic and acidic residues" evidence="1">
    <location>
        <begin position="293"/>
        <end position="309"/>
    </location>
</feature>
<gene>
    <name evidence="2" type="ORF">HPBE_LOCUS20184</name>
</gene>
<proteinExistence type="predicted"/>
<evidence type="ECO:0000313" key="4">
    <source>
        <dbReference type="WBParaSite" id="HPBE_0002018501-mRNA-1"/>
    </source>
</evidence>
<name>A0A183GD81_HELPZ</name>
<accession>A0A183GD81</accession>
<reference evidence="2 3" key="1">
    <citation type="submission" date="2018-11" db="EMBL/GenBank/DDBJ databases">
        <authorList>
            <consortium name="Pathogen Informatics"/>
        </authorList>
    </citation>
    <scope>NUCLEOTIDE SEQUENCE [LARGE SCALE GENOMIC DNA]</scope>
</reference>
<dbReference type="AlphaFoldDB" id="A0A183GD81"/>